<dbReference type="AlphaFoldDB" id="A0A8X9A9Q9"/>
<feature type="compositionally biased region" description="Polar residues" evidence="1">
    <location>
        <begin position="654"/>
        <end position="665"/>
    </location>
</feature>
<dbReference type="PANTHER" id="PTHR34962:SF1">
    <property type="entry name" value="EMBRYO DEFECTIVE 1703-RELATED"/>
    <property type="match status" value="1"/>
</dbReference>
<reference evidence="2" key="1">
    <citation type="submission" date="2018-01" db="EMBL/GenBank/DDBJ databases">
        <authorList>
            <person name="Mao J.F."/>
        </authorList>
    </citation>
    <scope>NUCLEOTIDE SEQUENCE</scope>
    <source>
        <strain evidence="2">Huo1</strain>
        <tissue evidence="2">Leaf</tissue>
    </source>
</reference>
<keyword evidence="3" id="KW-1185">Reference proteome</keyword>
<gene>
    <name evidence="2" type="ORF">SASPL_105886</name>
</gene>
<reference evidence="2" key="2">
    <citation type="submission" date="2020-08" db="EMBL/GenBank/DDBJ databases">
        <title>Plant Genome Project.</title>
        <authorList>
            <person name="Zhang R.-G."/>
        </authorList>
    </citation>
    <scope>NUCLEOTIDE SEQUENCE</scope>
    <source>
        <strain evidence="2">Huo1</strain>
        <tissue evidence="2">Leaf</tissue>
    </source>
</reference>
<feature type="compositionally biased region" description="Acidic residues" evidence="1">
    <location>
        <begin position="451"/>
        <end position="460"/>
    </location>
</feature>
<dbReference type="PANTHER" id="PTHR34962">
    <property type="entry name" value="EMBRYO DEFECTIVE 1703-RELATED"/>
    <property type="match status" value="1"/>
</dbReference>
<evidence type="ECO:0000256" key="1">
    <source>
        <dbReference type="SAM" id="MobiDB-lite"/>
    </source>
</evidence>
<feature type="compositionally biased region" description="Basic and acidic residues" evidence="1">
    <location>
        <begin position="405"/>
        <end position="417"/>
    </location>
</feature>
<name>A0A8X9A9Q9_SALSN</name>
<dbReference type="OrthoDB" id="611606at2759"/>
<proteinExistence type="predicted"/>
<protein>
    <submittedName>
        <fullName evidence="2">Uncharacterized protein</fullName>
    </submittedName>
</protein>
<accession>A0A8X9A9Q9</accession>
<comment type="caution">
    <text evidence="2">The sequence shown here is derived from an EMBL/GenBank/DDBJ whole genome shotgun (WGS) entry which is preliminary data.</text>
</comment>
<sequence>MLMEFPSSRISTNLQISAPIPFLTWKGTRYRSTLNIPNSKRFPLQQPLSTHLFRTIPSRNFRVSAHFGKASRRQNYLRKKLTKQHKQHQVSEDLHEFNTLNTHDSNFENSSEITLNLEGGSGVSDELLDAYGEDRKNVDDKLIQNEGVIELGKDFRKNNIGDSIMWNKLEGWVEQYKKDSQFWGIGTGPIFSVFQDAEGKVERVEVNEDEILRRSRVDPQLDNEDEVLAEVDFKISFAKDLAREMEEGSNVIPKNSSVAKFVQSGAEKSRFVEAVRSVAVKPVSFPSMSKVGVLVLCGLSVVWAIRGLFTVDKDSKGEYTAFEKEMLRRKMKARTKEEKTVKGSVEVMQVPVEPKGVSFKRPQLDEEELVNSIIKAKGSNNQLGIVDQTSENELQGKIEEIRAMAQHARETERRDAMQKSNATSENELPREEEVSVEDFDERREHVSITDTDTDTDDDIELSINEASDDKCETELHNITPNGSLKSEVSYEKEVSASSNLTDANVHSDGSDQYKYSSPKKLRIIKSAKEAREYLSRKHQTPVGNQKDDVGNNEHVDISSLVPTANVASGKTSPVMDLTEKVHDPTPTSGIDKFSYPFEDCSLGSETPQGNADSLNHSETSRIYSDHDVNISKKVAGVPVDNIPKAKDKDIGTPWTCNSPSDTSSFLGGIQKSKVDAPGKPQTEKVPTQLRNHKSEDTANNGTSVGLQESVFATSDEVNDTTNELAPLVSKENWMEKNFHEFEPIVDKIGAGFRDSYQLAKEKASRGLGSETDLTQLKSDDAESELEWMKDERLREIVFRVRDNELSGRDPFHLMDEEDKLAFFNGLDKKVEQENRKLLKLHEYLHSNIENLDYGADGISVYDPPEKVIPRWKVPPAERNPEFLNNFVEQRKELVSESLKSSFLSRKTAKEDVNTSEKLSSLENSAVAAIDTDPRAEVKKDISVSSKTVIEGSDGSVRAGKKQGKEFWQHTKKWSEGFLESYNAESDPETKAVMRDIGKDLDRWITEKEIKEAAELMDKLPEKGFIKQKLNKVRREMELYGPQAVVSKYREYAEEKEEDYLWWLDLPHVLCIELYTVEDGEERAGFYSLEMAADLELDPKPYHVIAFEDAGDCKNLCYIIQTKMEMLGNGNAFVIARPPKDAYREAKANGFSVTVIKKGQLQLNVDQTLEEVEELIAEIGSKIYHDSITKERSVDVNGLMKGVFGISKPTTKRKKSNRKSRQIKP</sequence>
<evidence type="ECO:0000313" key="2">
    <source>
        <dbReference type="EMBL" id="KAG6434262.1"/>
    </source>
</evidence>
<dbReference type="EMBL" id="PNBA02000002">
    <property type="protein sequence ID" value="KAG6434262.1"/>
    <property type="molecule type" value="Genomic_DNA"/>
</dbReference>
<feature type="compositionally biased region" description="Polar residues" evidence="1">
    <location>
        <begin position="560"/>
        <end position="571"/>
    </location>
</feature>
<feature type="region of interest" description="Disordered" evidence="1">
    <location>
        <begin position="560"/>
        <end position="592"/>
    </location>
</feature>
<evidence type="ECO:0000313" key="3">
    <source>
        <dbReference type="Proteomes" id="UP000298416"/>
    </source>
</evidence>
<feature type="region of interest" description="Disordered" evidence="1">
    <location>
        <begin position="644"/>
        <end position="702"/>
    </location>
</feature>
<dbReference type="Proteomes" id="UP000298416">
    <property type="component" value="Unassembled WGS sequence"/>
</dbReference>
<feature type="compositionally biased region" description="Polar residues" evidence="1">
    <location>
        <begin position="476"/>
        <end position="486"/>
    </location>
</feature>
<organism evidence="2">
    <name type="scientific">Salvia splendens</name>
    <name type="common">Scarlet sage</name>
    <dbReference type="NCBI Taxonomy" id="180675"/>
    <lineage>
        <taxon>Eukaryota</taxon>
        <taxon>Viridiplantae</taxon>
        <taxon>Streptophyta</taxon>
        <taxon>Embryophyta</taxon>
        <taxon>Tracheophyta</taxon>
        <taxon>Spermatophyta</taxon>
        <taxon>Magnoliopsida</taxon>
        <taxon>eudicotyledons</taxon>
        <taxon>Gunneridae</taxon>
        <taxon>Pentapetalae</taxon>
        <taxon>asterids</taxon>
        <taxon>lamiids</taxon>
        <taxon>Lamiales</taxon>
        <taxon>Lamiaceae</taxon>
        <taxon>Nepetoideae</taxon>
        <taxon>Mentheae</taxon>
        <taxon>Salviinae</taxon>
        <taxon>Salvia</taxon>
        <taxon>Salvia subgen. Calosphace</taxon>
        <taxon>core Calosphace</taxon>
    </lineage>
</organism>
<feature type="region of interest" description="Disordered" evidence="1">
    <location>
        <begin position="405"/>
        <end position="487"/>
    </location>
</feature>